<dbReference type="GO" id="GO:0009231">
    <property type="term" value="P:riboflavin biosynthetic process"/>
    <property type="evidence" value="ECO:0007669"/>
    <property type="project" value="UniProtKB-UniPathway"/>
</dbReference>
<dbReference type="Pfam" id="PF01872">
    <property type="entry name" value="RibD_C"/>
    <property type="match status" value="1"/>
</dbReference>
<dbReference type="EMBL" id="DRBW01000052">
    <property type="protein sequence ID" value="HDM89854.1"/>
    <property type="molecule type" value="Genomic_DNA"/>
</dbReference>
<keyword evidence="6 13" id="KW-0686">Riboflavin biosynthesis</keyword>
<comment type="similarity">
    <text evidence="4 13">In the N-terminal section; belongs to the cytidine and deoxycytidylate deaminase family.</text>
</comment>
<evidence type="ECO:0000256" key="11">
    <source>
        <dbReference type="ARBA" id="ARBA00023002"/>
    </source>
</evidence>
<evidence type="ECO:0000256" key="2">
    <source>
        <dbReference type="ARBA" id="ARBA00004882"/>
    </source>
</evidence>
<evidence type="ECO:0000256" key="8">
    <source>
        <dbReference type="ARBA" id="ARBA00022801"/>
    </source>
</evidence>
<feature type="binding site" evidence="16">
    <location>
        <position position="58"/>
    </location>
    <ligand>
        <name>Zn(2+)</name>
        <dbReference type="ChEBI" id="CHEBI:29105"/>
        <note>catalytic</note>
    </ligand>
</feature>
<dbReference type="SUPFAM" id="SSF53597">
    <property type="entry name" value="Dihydrofolate reductase-like"/>
    <property type="match status" value="1"/>
</dbReference>
<evidence type="ECO:0000256" key="3">
    <source>
        <dbReference type="ARBA" id="ARBA00004910"/>
    </source>
</evidence>
<comment type="catalytic activity">
    <reaction evidence="13">
        <text>2,5-diamino-6-hydroxy-4-(5-phosphoribosylamino)-pyrimidine + H2O + H(+) = 5-amino-6-(5-phospho-D-ribosylamino)uracil + NH4(+)</text>
        <dbReference type="Rhea" id="RHEA:21868"/>
        <dbReference type="ChEBI" id="CHEBI:15377"/>
        <dbReference type="ChEBI" id="CHEBI:15378"/>
        <dbReference type="ChEBI" id="CHEBI:28938"/>
        <dbReference type="ChEBI" id="CHEBI:58453"/>
        <dbReference type="ChEBI" id="CHEBI:58614"/>
        <dbReference type="EC" id="3.5.4.26"/>
    </reaction>
</comment>
<feature type="binding site" evidence="15">
    <location>
        <position position="192"/>
    </location>
    <ligand>
        <name>substrate</name>
    </ligand>
</feature>
<evidence type="ECO:0000256" key="10">
    <source>
        <dbReference type="ARBA" id="ARBA00022857"/>
    </source>
</evidence>
<feature type="binding site" evidence="15">
    <location>
        <position position="204"/>
    </location>
    <ligand>
        <name>NADP(+)</name>
        <dbReference type="ChEBI" id="CHEBI:58349"/>
    </ligand>
</feature>
<dbReference type="InterPro" id="IPR011549">
    <property type="entry name" value="RibD_C"/>
</dbReference>
<evidence type="ECO:0000256" key="9">
    <source>
        <dbReference type="ARBA" id="ARBA00022833"/>
    </source>
</evidence>
<feature type="domain" description="CMP/dCMP-type deaminase" evidence="17">
    <location>
        <begin position="9"/>
        <end position="130"/>
    </location>
</feature>
<dbReference type="GO" id="GO:0008703">
    <property type="term" value="F:5-amino-6-(5-phosphoribosylamino)uracil reductase activity"/>
    <property type="evidence" value="ECO:0007669"/>
    <property type="project" value="UniProtKB-EC"/>
</dbReference>
<dbReference type="EC" id="3.5.4.26" evidence="13"/>
<dbReference type="Pfam" id="PF00383">
    <property type="entry name" value="dCMP_cyt_deam_1"/>
    <property type="match status" value="1"/>
</dbReference>
<keyword evidence="10 13" id="KW-0521">NADP</keyword>
<sequence>MNSEVQEIDPDERFMKIALGLAELGRGFTAPNPMVGAVIVRKGRIIGAGYHKRAGEPHAEIRAMEDAGWDVKGATMYVTLEPCVHYGRTPPCADRIIKEGIKRVVIAVLDPNPRVHGEGVRKLREAGIEVKVGVLEKEARALNEAFFKFMETGLPFVILKLAATLDGHIADSRGNSKWISSEASRAFVHKLRGEVDGIAVGINTVLVDDPMLTPRDVYPARFPRRFVLDSELKIPLTSKILRVPPPTVVVTGAKHSEEKKKALEERGIEVWIQEKQEVDMKEFLKKAGEKGIQSMMFEGGGKVATSIIEAGLFDKIYLFLAPRLLGGGIQFFRKDPPLPVDSPVELQIETFKRFSSDLLLVLRKKE</sequence>
<feature type="binding site" evidence="15">
    <location>
        <position position="178"/>
    </location>
    <ligand>
        <name>NADP(+)</name>
        <dbReference type="ChEBI" id="CHEBI:58349"/>
    </ligand>
</feature>
<dbReference type="NCBIfam" id="TIGR00326">
    <property type="entry name" value="eubact_ribD"/>
    <property type="match status" value="1"/>
</dbReference>
<comment type="caution">
    <text evidence="18">The sequence shown here is derived from an EMBL/GenBank/DDBJ whole genome shotgun (WGS) entry which is preliminary data.</text>
</comment>
<feature type="binding site" evidence="15">
    <location>
        <position position="212"/>
    </location>
    <ligand>
        <name>substrate</name>
    </ligand>
</feature>
<accession>A0A7C1BE02</accession>
<feature type="binding site" evidence="15">
    <location>
        <begin position="300"/>
        <end position="306"/>
    </location>
    <ligand>
        <name>NADP(+)</name>
        <dbReference type="ChEBI" id="CHEBI:58349"/>
    </ligand>
</feature>
<name>A0A7C1BE02_UNCW3</name>
<dbReference type="PIRSF" id="PIRSF006769">
    <property type="entry name" value="RibD"/>
    <property type="match status" value="1"/>
</dbReference>
<evidence type="ECO:0000256" key="12">
    <source>
        <dbReference type="ARBA" id="ARBA00023268"/>
    </source>
</evidence>
<dbReference type="NCBIfam" id="TIGR00227">
    <property type="entry name" value="ribD_Cterm"/>
    <property type="match status" value="1"/>
</dbReference>
<dbReference type="PROSITE" id="PS00903">
    <property type="entry name" value="CYT_DCMP_DEAMINASES_1"/>
    <property type="match status" value="1"/>
</dbReference>
<dbReference type="Gene3D" id="3.40.140.10">
    <property type="entry name" value="Cytidine Deaminase, domain 2"/>
    <property type="match status" value="1"/>
</dbReference>
<dbReference type="GO" id="GO:0050661">
    <property type="term" value="F:NADP binding"/>
    <property type="evidence" value="ECO:0007669"/>
    <property type="project" value="InterPro"/>
</dbReference>
<dbReference type="InterPro" id="IPR002125">
    <property type="entry name" value="CMP_dCMP_dom"/>
</dbReference>
<feature type="binding site" evidence="15">
    <location>
        <position position="176"/>
    </location>
    <ligand>
        <name>substrate</name>
    </ligand>
</feature>
<keyword evidence="7 13" id="KW-0479">Metal-binding</keyword>
<dbReference type="GO" id="GO:0008270">
    <property type="term" value="F:zinc ion binding"/>
    <property type="evidence" value="ECO:0007669"/>
    <property type="project" value="InterPro"/>
</dbReference>
<feature type="binding site" evidence="15">
    <location>
        <position position="230"/>
    </location>
    <ligand>
        <name>NADP(+)</name>
        <dbReference type="ChEBI" id="CHEBI:58349"/>
    </ligand>
</feature>
<evidence type="ECO:0000256" key="4">
    <source>
        <dbReference type="ARBA" id="ARBA00005259"/>
    </source>
</evidence>
<evidence type="ECO:0000256" key="16">
    <source>
        <dbReference type="PIRSR" id="PIRSR006769-3"/>
    </source>
</evidence>
<dbReference type="UniPathway" id="UPA00275">
    <property type="reaction ID" value="UER00401"/>
</dbReference>
<evidence type="ECO:0000256" key="6">
    <source>
        <dbReference type="ARBA" id="ARBA00022619"/>
    </source>
</evidence>
<comment type="function">
    <text evidence="1 13">Converts 2,5-diamino-6-(ribosylamino)-4(3h)-pyrimidinone 5'-phosphate into 5-amino-6-(ribosylamino)-2,4(1h,3h)-pyrimidinedione 5'-phosphate.</text>
</comment>
<dbReference type="PANTHER" id="PTHR38011">
    <property type="entry name" value="DIHYDROFOLATE REDUCTASE FAMILY PROTEIN (AFU_ORTHOLOGUE AFUA_8G06820)"/>
    <property type="match status" value="1"/>
</dbReference>
<feature type="binding site" evidence="15">
    <location>
        <position position="208"/>
    </location>
    <ligand>
        <name>NADP(+)</name>
        <dbReference type="ChEBI" id="CHEBI:58349"/>
    </ligand>
</feature>
<keyword evidence="11 13" id="KW-0560">Oxidoreductase</keyword>
<dbReference type="Proteomes" id="UP000885931">
    <property type="component" value="Unassembled WGS sequence"/>
</dbReference>
<comment type="pathway">
    <text evidence="3 13">Cofactor biosynthesis; riboflavin biosynthesis; 5-amino-6-(D-ribitylamino)uracil from GTP: step 3/4.</text>
</comment>
<dbReference type="SUPFAM" id="SSF53927">
    <property type="entry name" value="Cytidine deaminase-like"/>
    <property type="match status" value="1"/>
</dbReference>
<evidence type="ECO:0000256" key="14">
    <source>
        <dbReference type="PIRSR" id="PIRSR006769-1"/>
    </source>
</evidence>
<feature type="binding site" evidence="15">
    <location>
        <position position="215"/>
    </location>
    <ligand>
        <name>substrate</name>
    </ligand>
</feature>
<dbReference type="PROSITE" id="PS51747">
    <property type="entry name" value="CYT_DCMP_DEAMINASES_2"/>
    <property type="match status" value="1"/>
</dbReference>
<feature type="binding site" evidence="16">
    <location>
        <position position="83"/>
    </location>
    <ligand>
        <name>Zn(2+)</name>
        <dbReference type="ChEBI" id="CHEBI:29105"/>
        <note>catalytic</note>
    </ligand>
</feature>
<keyword evidence="12" id="KW-0511">Multifunctional enzyme</keyword>
<comment type="catalytic activity">
    <reaction evidence="13">
        <text>5-amino-6-(5-phospho-D-ribitylamino)uracil + NADP(+) = 5-amino-6-(5-phospho-D-ribosylamino)uracil + NADPH + H(+)</text>
        <dbReference type="Rhea" id="RHEA:17845"/>
        <dbReference type="ChEBI" id="CHEBI:15378"/>
        <dbReference type="ChEBI" id="CHEBI:57783"/>
        <dbReference type="ChEBI" id="CHEBI:58349"/>
        <dbReference type="ChEBI" id="CHEBI:58421"/>
        <dbReference type="ChEBI" id="CHEBI:58453"/>
        <dbReference type="EC" id="1.1.1.193"/>
    </reaction>
</comment>
<dbReference type="InterPro" id="IPR004794">
    <property type="entry name" value="Eubact_RibD"/>
</dbReference>
<evidence type="ECO:0000256" key="1">
    <source>
        <dbReference type="ARBA" id="ARBA00002151"/>
    </source>
</evidence>
<evidence type="ECO:0000259" key="17">
    <source>
        <dbReference type="PROSITE" id="PS51747"/>
    </source>
</evidence>
<feature type="binding site" evidence="16">
    <location>
        <position position="92"/>
    </location>
    <ligand>
        <name>Zn(2+)</name>
        <dbReference type="ChEBI" id="CHEBI:29105"/>
        <note>catalytic</note>
    </ligand>
</feature>
<proteinExistence type="inferred from homology"/>
<evidence type="ECO:0000256" key="15">
    <source>
        <dbReference type="PIRSR" id="PIRSR006769-2"/>
    </source>
</evidence>
<dbReference type="AlphaFoldDB" id="A0A7C1BE02"/>
<evidence type="ECO:0000256" key="7">
    <source>
        <dbReference type="ARBA" id="ARBA00022723"/>
    </source>
</evidence>
<organism evidence="18">
    <name type="scientific">candidate division WOR-3 bacterium</name>
    <dbReference type="NCBI Taxonomy" id="2052148"/>
    <lineage>
        <taxon>Bacteria</taxon>
        <taxon>Bacteria division WOR-3</taxon>
    </lineage>
</organism>
<keyword evidence="8 13" id="KW-0378">Hydrolase</keyword>
<comment type="similarity">
    <text evidence="5 13">In the C-terminal section; belongs to the HTP reductase family.</text>
</comment>
<reference evidence="18" key="1">
    <citation type="journal article" date="2020" name="mSystems">
        <title>Genome- and Community-Level Interaction Insights into Carbon Utilization and Element Cycling Functions of Hydrothermarchaeota in Hydrothermal Sediment.</title>
        <authorList>
            <person name="Zhou Z."/>
            <person name="Liu Y."/>
            <person name="Xu W."/>
            <person name="Pan J."/>
            <person name="Luo Z.H."/>
            <person name="Li M."/>
        </authorList>
    </citation>
    <scope>NUCLEOTIDE SEQUENCE [LARGE SCALE GENOMIC DNA]</scope>
    <source>
        <strain evidence="18">HyVt-237</strain>
    </source>
</reference>
<evidence type="ECO:0000256" key="5">
    <source>
        <dbReference type="ARBA" id="ARBA00007417"/>
    </source>
</evidence>
<dbReference type="EC" id="1.1.1.193" evidence="13"/>
<comment type="pathway">
    <text evidence="2 13">Cofactor biosynthesis; riboflavin biosynthesis; 5-amino-6-(D-ribitylamino)uracil from GTP: step 2/4.</text>
</comment>
<evidence type="ECO:0000313" key="18">
    <source>
        <dbReference type="EMBL" id="HDM89854.1"/>
    </source>
</evidence>
<feature type="binding site" evidence="15">
    <location>
        <position position="298"/>
    </location>
    <ligand>
        <name>substrate</name>
    </ligand>
</feature>
<feature type="active site" description="Proton donor" evidence="14">
    <location>
        <position position="60"/>
    </location>
</feature>
<feature type="binding site" evidence="15">
    <location>
        <position position="162"/>
    </location>
    <ligand>
        <name>NADP(+)</name>
        <dbReference type="ChEBI" id="CHEBI:58349"/>
    </ligand>
</feature>
<dbReference type="InterPro" id="IPR016193">
    <property type="entry name" value="Cytidine_deaminase-like"/>
</dbReference>
<dbReference type="InterPro" id="IPR016192">
    <property type="entry name" value="APOBEC/CMP_deaminase_Zn-bd"/>
</dbReference>
<dbReference type="GO" id="GO:0008835">
    <property type="term" value="F:diaminohydroxyphosphoribosylaminopyrimidine deaminase activity"/>
    <property type="evidence" value="ECO:0007669"/>
    <property type="project" value="UniProtKB-EC"/>
</dbReference>
<protein>
    <recommendedName>
        <fullName evidence="13">Riboflavin biosynthesis protein RibD</fullName>
    </recommendedName>
    <domain>
        <recommendedName>
            <fullName evidence="13">Diaminohydroxyphosphoribosylaminopyrimidine deaminase</fullName>
            <shortName evidence="13">DRAP deaminase</shortName>
            <ecNumber evidence="13">3.5.4.26</ecNumber>
        </recommendedName>
        <alternativeName>
            <fullName evidence="13">Riboflavin-specific deaminase</fullName>
        </alternativeName>
    </domain>
    <domain>
        <recommendedName>
            <fullName evidence="13">5-amino-6-(5-phosphoribosylamino)uracil reductase</fullName>
            <ecNumber evidence="13">1.1.1.193</ecNumber>
        </recommendedName>
        <alternativeName>
            <fullName evidence="13">HTP reductase</fullName>
        </alternativeName>
    </domain>
</protein>
<evidence type="ECO:0000256" key="13">
    <source>
        <dbReference type="PIRNR" id="PIRNR006769"/>
    </source>
</evidence>
<dbReference type="InterPro" id="IPR050765">
    <property type="entry name" value="Riboflavin_Biosynth_HTPR"/>
</dbReference>
<dbReference type="CDD" id="cd01284">
    <property type="entry name" value="Riboflavin_deaminase-reductase"/>
    <property type="match status" value="1"/>
</dbReference>
<comment type="cofactor">
    <cofactor evidence="13 16">
        <name>Zn(2+)</name>
        <dbReference type="ChEBI" id="CHEBI:29105"/>
    </cofactor>
    <text evidence="13 16">Binds 1 zinc ion.</text>
</comment>
<dbReference type="Gene3D" id="3.40.430.10">
    <property type="entry name" value="Dihydrofolate Reductase, subunit A"/>
    <property type="match status" value="1"/>
</dbReference>
<dbReference type="FunFam" id="3.40.140.10:FF:000025">
    <property type="entry name" value="Riboflavin biosynthesis protein RibD"/>
    <property type="match status" value="1"/>
</dbReference>
<gene>
    <name evidence="18" type="primary">ribD</name>
    <name evidence="18" type="ORF">ENG67_01425</name>
</gene>
<dbReference type="PANTHER" id="PTHR38011:SF7">
    <property type="entry name" value="2,5-DIAMINO-6-RIBOSYLAMINO-4(3H)-PYRIMIDINONE 5'-PHOSPHATE REDUCTASE"/>
    <property type="match status" value="1"/>
</dbReference>
<dbReference type="InterPro" id="IPR024072">
    <property type="entry name" value="DHFR-like_dom_sf"/>
</dbReference>
<dbReference type="InterPro" id="IPR002734">
    <property type="entry name" value="RibDG_C"/>
</dbReference>
<keyword evidence="9 13" id="KW-0862">Zinc</keyword>